<dbReference type="PANTHER" id="PTHR42844:SF1">
    <property type="entry name" value="DIHYDRONEOPTERIN ALDOLASE 1-RELATED"/>
    <property type="match status" value="1"/>
</dbReference>
<dbReference type="Proteomes" id="UP000191200">
    <property type="component" value="Chromosome"/>
</dbReference>
<dbReference type="UniPathway" id="UPA00077">
    <property type="reaction ID" value="UER00154"/>
</dbReference>
<dbReference type="InterPro" id="IPR006156">
    <property type="entry name" value="Dihydroneopterin_aldolase"/>
</dbReference>
<keyword evidence="5 7" id="KW-0456">Lyase</keyword>
<dbReference type="InterPro" id="IPR043133">
    <property type="entry name" value="GTP-CH-I_C/QueF"/>
</dbReference>
<dbReference type="EC" id="4.1.2.25" evidence="7"/>
<keyword evidence="10" id="KW-1185">Reference proteome</keyword>
<dbReference type="GO" id="GO:0046654">
    <property type="term" value="P:tetrahydrofolate biosynthetic process"/>
    <property type="evidence" value="ECO:0007669"/>
    <property type="project" value="UniProtKB-UniRule"/>
</dbReference>
<dbReference type="STRING" id="519472.BHY08_04060"/>
<comment type="pathway">
    <text evidence="2 7">Cofactor biosynthesis; tetrahydrofolate biosynthesis; 2-amino-4-hydroxy-6-hydroxymethyl-7,8-dihydropteridine diphosphate from 7,8-dihydroneopterin triphosphate: step 3/4.</text>
</comment>
<sequence length="120" mass="13793">MGKVRINNMLVYTYNGVMGEEKVLGQKLELDIELTLPLEEAGKTDDLHQTISYADVYTDVKTALESKSFDLIEAVTYYVLDILGEKYGDMLEQALVRTRKYHVPIAGFFDNVEIEMERDY</sequence>
<dbReference type="GO" id="GO:0004150">
    <property type="term" value="F:dihydroneopterin aldolase activity"/>
    <property type="evidence" value="ECO:0007669"/>
    <property type="project" value="UniProtKB-UniRule"/>
</dbReference>
<evidence type="ECO:0000256" key="7">
    <source>
        <dbReference type="RuleBase" id="RU362079"/>
    </source>
</evidence>
<comment type="similarity">
    <text evidence="3 7">Belongs to the DHNA family.</text>
</comment>
<accession>A0A1J0A582</accession>
<evidence type="ECO:0000256" key="1">
    <source>
        <dbReference type="ARBA" id="ARBA00001353"/>
    </source>
</evidence>
<proteinExistence type="inferred from homology"/>
<dbReference type="NCBIfam" id="TIGR00526">
    <property type="entry name" value="folB_dom"/>
    <property type="match status" value="1"/>
</dbReference>
<dbReference type="PANTHER" id="PTHR42844">
    <property type="entry name" value="DIHYDRONEOPTERIN ALDOLASE 1-RELATED"/>
    <property type="match status" value="1"/>
</dbReference>
<dbReference type="Gene3D" id="3.30.1130.10">
    <property type="match status" value="1"/>
</dbReference>
<evidence type="ECO:0000256" key="2">
    <source>
        <dbReference type="ARBA" id="ARBA00005013"/>
    </source>
</evidence>
<name>A0A1J0A582_9ENTE</name>
<evidence type="ECO:0000256" key="3">
    <source>
        <dbReference type="ARBA" id="ARBA00005708"/>
    </source>
</evidence>
<dbReference type="SUPFAM" id="SSF55620">
    <property type="entry name" value="Tetrahydrobiopterin biosynthesis enzymes-like"/>
    <property type="match status" value="1"/>
</dbReference>
<reference evidence="9 10" key="1">
    <citation type="submission" date="2016-09" db="EMBL/GenBank/DDBJ databases">
        <title>Vagococcus teuberi sp. nov., isolated from the Malian artisanal sour milk fene.</title>
        <authorList>
            <person name="Wullschleger S."/>
            <person name="Seifert C."/>
            <person name="Baumgartner S."/>
            <person name="Lacroix C."/>
            <person name="Bonfoh B."/>
            <person name="Stevens M.J."/>
            <person name="Meile L."/>
        </authorList>
    </citation>
    <scope>NUCLEOTIDE SEQUENCE [LARGE SCALE GENOMIC DNA]</scope>
    <source>
        <strain evidence="9 10">DSM 21459</strain>
    </source>
</reference>
<dbReference type="OrthoDB" id="9803748at2"/>
<dbReference type="SMART" id="SM00905">
    <property type="entry name" value="FolB"/>
    <property type="match status" value="1"/>
</dbReference>
<dbReference type="KEGG" id="vte:BHY08_04060"/>
<dbReference type="NCBIfam" id="TIGR00525">
    <property type="entry name" value="folB"/>
    <property type="match status" value="1"/>
</dbReference>
<dbReference type="Pfam" id="PF02152">
    <property type="entry name" value="FolB"/>
    <property type="match status" value="1"/>
</dbReference>
<dbReference type="RefSeq" id="WP_071456659.1">
    <property type="nucleotide sequence ID" value="NZ_CP017267.1"/>
</dbReference>
<evidence type="ECO:0000313" key="9">
    <source>
        <dbReference type="EMBL" id="APB31073.1"/>
    </source>
</evidence>
<evidence type="ECO:0000256" key="5">
    <source>
        <dbReference type="ARBA" id="ARBA00023239"/>
    </source>
</evidence>
<gene>
    <name evidence="9" type="ORF">BHY08_04060</name>
</gene>
<keyword evidence="4 7" id="KW-0289">Folate biosynthesis</keyword>
<evidence type="ECO:0000256" key="6">
    <source>
        <dbReference type="ARBA" id="ARBA00037702"/>
    </source>
</evidence>
<feature type="domain" description="Dihydroneopterin aldolase/epimerase" evidence="8">
    <location>
        <begin position="4"/>
        <end position="118"/>
    </location>
</feature>
<dbReference type="InterPro" id="IPR006157">
    <property type="entry name" value="FolB_dom"/>
</dbReference>
<dbReference type="GO" id="GO:0005737">
    <property type="term" value="C:cytoplasm"/>
    <property type="evidence" value="ECO:0007669"/>
    <property type="project" value="TreeGrafter"/>
</dbReference>
<comment type="function">
    <text evidence="6 7">Catalyzes the conversion of 7,8-dihydroneopterin to 6-hydroxymethyl-7,8-dihydropterin.</text>
</comment>
<protein>
    <recommendedName>
        <fullName evidence="7">7,8-dihydroneopterin aldolase</fullName>
        <ecNumber evidence="7">4.1.2.25</ecNumber>
    </recommendedName>
</protein>
<organism evidence="9 10">
    <name type="scientific">Vagococcus teuberi</name>
    <dbReference type="NCBI Taxonomy" id="519472"/>
    <lineage>
        <taxon>Bacteria</taxon>
        <taxon>Bacillati</taxon>
        <taxon>Bacillota</taxon>
        <taxon>Bacilli</taxon>
        <taxon>Lactobacillales</taxon>
        <taxon>Enterococcaceae</taxon>
        <taxon>Vagococcus</taxon>
    </lineage>
</organism>
<evidence type="ECO:0000259" key="8">
    <source>
        <dbReference type="SMART" id="SM00905"/>
    </source>
</evidence>
<evidence type="ECO:0000313" key="10">
    <source>
        <dbReference type="Proteomes" id="UP000191200"/>
    </source>
</evidence>
<evidence type="ECO:0000256" key="4">
    <source>
        <dbReference type="ARBA" id="ARBA00022909"/>
    </source>
</evidence>
<dbReference type="EMBL" id="CP017267">
    <property type="protein sequence ID" value="APB31073.1"/>
    <property type="molecule type" value="Genomic_DNA"/>
</dbReference>
<dbReference type="AlphaFoldDB" id="A0A1J0A582"/>
<comment type="catalytic activity">
    <reaction evidence="1 7">
        <text>7,8-dihydroneopterin = 6-hydroxymethyl-7,8-dihydropterin + glycolaldehyde</text>
        <dbReference type="Rhea" id="RHEA:10540"/>
        <dbReference type="ChEBI" id="CHEBI:17001"/>
        <dbReference type="ChEBI" id="CHEBI:17071"/>
        <dbReference type="ChEBI" id="CHEBI:44841"/>
        <dbReference type="EC" id="4.1.2.25"/>
    </reaction>
</comment>
<dbReference type="GO" id="GO:0046656">
    <property type="term" value="P:folic acid biosynthetic process"/>
    <property type="evidence" value="ECO:0007669"/>
    <property type="project" value="UniProtKB-UniRule"/>
</dbReference>